<dbReference type="AlphaFoldDB" id="A0A6A6N5U6"/>
<proteinExistence type="predicted"/>
<gene>
    <name evidence="1" type="ORF">GH714_033084</name>
</gene>
<keyword evidence="2" id="KW-1185">Reference proteome</keyword>
<reference evidence="1 2" key="1">
    <citation type="journal article" date="2020" name="Mol. Plant">
        <title>The Chromosome-Based Rubber Tree Genome Provides New Insights into Spurge Genome Evolution and Rubber Biosynthesis.</title>
        <authorList>
            <person name="Liu J."/>
            <person name="Shi C."/>
            <person name="Shi C.C."/>
            <person name="Li W."/>
            <person name="Zhang Q.J."/>
            <person name="Zhang Y."/>
            <person name="Li K."/>
            <person name="Lu H.F."/>
            <person name="Shi C."/>
            <person name="Zhu S.T."/>
            <person name="Xiao Z.Y."/>
            <person name="Nan H."/>
            <person name="Yue Y."/>
            <person name="Zhu X.G."/>
            <person name="Wu Y."/>
            <person name="Hong X.N."/>
            <person name="Fan G.Y."/>
            <person name="Tong Y."/>
            <person name="Zhang D."/>
            <person name="Mao C.L."/>
            <person name="Liu Y.L."/>
            <person name="Hao S.J."/>
            <person name="Liu W.Q."/>
            <person name="Lv M.Q."/>
            <person name="Zhang H.B."/>
            <person name="Liu Y."/>
            <person name="Hu-Tang G.R."/>
            <person name="Wang J.P."/>
            <person name="Wang J.H."/>
            <person name="Sun Y.H."/>
            <person name="Ni S.B."/>
            <person name="Chen W.B."/>
            <person name="Zhang X.C."/>
            <person name="Jiao Y.N."/>
            <person name="Eichler E.E."/>
            <person name="Li G.H."/>
            <person name="Liu X."/>
            <person name="Gao L.Z."/>
        </authorList>
    </citation>
    <scope>NUCLEOTIDE SEQUENCE [LARGE SCALE GENOMIC DNA]</scope>
    <source>
        <strain evidence="2">cv. GT1</strain>
        <tissue evidence="1">Leaf</tissue>
    </source>
</reference>
<dbReference type="PANTHER" id="PTHR48007:SF47">
    <property type="entry name" value="PROTEIN KINASE DOMAIN-CONTAINING PROTEIN"/>
    <property type="match status" value="1"/>
</dbReference>
<dbReference type="Proteomes" id="UP000467840">
    <property type="component" value="Chromosome 10"/>
</dbReference>
<comment type="caution">
    <text evidence="1">The sequence shown here is derived from an EMBL/GenBank/DDBJ whole genome shotgun (WGS) entry which is preliminary data.</text>
</comment>
<dbReference type="PANTHER" id="PTHR48007">
    <property type="entry name" value="LEUCINE-RICH REPEAT RECEPTOR-LIKE PROTEIN KINASE PXC1"/>
    <property type="match status" value="1"/>
</dbReference>
<dbReference type="InterPro" id="IPR011009">
    <property type="entry name" value="Kinase-like_dom_sf"/>
</dbReference>
<dbReference type="EMBL" id="JAAGAX010000003">
    <property type="protein sequence ID" value="KAF2321040.1"/>
    <property type="molecule type" value="Genomic_DNA"/>
</dbReference>
<name>A0A6A6N5U6_HEVBR</name>
<accession>A0A6A6N5U6</accession>
<dbReference type="Gene3D" id="3.30.200.20">
    <property type="entry name" value="Phosphorylase Kinase, domain 1"/>
    <property type="match status" value="1"/>
</dbReference>
<evidence type="ECO:0000313" key="2">
    <source>
        <dbReference type="Proteomes" id="UP000467840"/>
    </source>
</evidence>
<dbReference type="SUPFAM" id="SSF56112">
    <property type="entry name" value="Protein kinase-like (PK-like)"/>
    <property type="match status" value="1"/>
</dbReference>
<sequence length="137" mass="15271">METLLKASAYILGSSKASIVYKAVLADGTAFAVRRIGESGVESFRDFENQVRFTAKFRHPNLVKSAFKSRIKPMDYWFNDRGQNQVLKLADVVIMADVVAKEDAMVACLKLGFSCACFAPEKRPSMKEALQVLEKIT</sequence>
<protein>
    <recommendedName>
        <fullName evidence="3">Protein kinase domain-containing protein</fullName>
    </recommendedName>
</protein>
<evidence type="ECO:0000313" key="1">
    <source>
        <dbReference type="EMBL" id="KAF2321040.1"/>
    </source>
</evidence>
<organism evidence="1 2">
    <name type="scientific">Hevea brasiliensis</name>
    <name type="common">Para rubber tree</name>
    <name type="synonym">Siphonia brasiliensis</name>
    <dbReference type="NCBI Taxonomy" id="3981"/>
    <lineage>
        <taxon>Eukaryota</taxon>
        <taxon>Viridiplantae</taxon>
        <taxon>Streptophyta</taxon>
        <taxon>Embryophyta</taxon>
        <taxon>Tracheophyta</taxon>
        <taxon>Spermatophyta</taxon>
        <taxon>Magnoliopsida</taxon>
        <taxon>eudicotyledons</taxon>
        <taxon>Gunneridae</taxon>
        <taxon>Pentapetalae</taxon>
        <taxon>rosids</taxon>
        <taxon>fabids</taxon>
        <taxon>Malpighiales</taxon>
        <taxon>Euphorbiaceae</taxon>
        <taxon>Crotonoideae</taxon>
        <taxon>Micrandreae</taxon>
        <taxon>Hevea</taxon>
    </lineage>
</organism>
<dbReference type="InterPro" id="IPR046959">
    <property type="entry name" value="PRK1-6/SRF4-like"/>
</dbReference>
<evidence type="ECO:0008006" key="3">
    <source>
        <dbReference type="Google" id="ProtNLM"/>
    </source>
</evidence>